<dbReference type="AlphaFoldDB" id="A0A3A4AZW0"/>
<dbReference type="InterPro" id="IPR040891">
    <property type="entry name" value="HEPN_SAV_6107"/>
</dbReference>
<name>A0A3A4AZW0_9ACTN</name>
<sequence>MARPTSDLARPRVSETALAQLDDARTLLADAREARASADRYSMAHRAALRATAAVLSVKARPTASRRLRSAWELLPAAAPELTEWASFFATTAVKRASAEAGVLHAVTPVEADALIHDVETFINTVEALLDIPSQPVLPIPLAG</sequence>
<gene>
    <name evidence="2" type="ORF">D5H75_20240</name>
</gene>
<dbReference type="OrthoDB" id="3692174at2"/>
<accession>A0A3A4AZW0</accession>
<dbReference type="RefSeq" id="WP_119928058.1">
    <property type="nucleotide sequence ID" value="NZ_QZEY01000007.1"/>
</dbReference>
<evidence type="ECO:0000313" key="2">
    <source>
        <dbReference type="EMBL" id="RJL31373.1"/>
    </source>
</evidence>
<dbReference type="Proteomes" id="UP000265768">
    <property type="component" value="Unassembled WGS sequence"/>
</dbReference>
<reference evidence="2 3" key="1">
    <citation type="submission" date="2018-09" db="EMBL/GenBank/DDBJ databases">
        <title>YIM 75507 draft genome.</title>
        <authorList>
            <person name="Tang S."/>
            <person name="Feng Y."/>
        </authorList>
    </citation>
    <scope>NUCLEOTIDE SEQUENCE [LARGE SCALE GENOMIC DNA]</scope>
    <source>
        <strain evidence="2 3">YIM 75507</strain>
    </source>
</reference>
<proteinExistence type="predicted"/>
<protein>
    <submittedName>
        <fullName evidence="2">Chromosome segregation protein SMC</fullName>
    </submittedName>
</protein>
<feature type="domain" description="SAV-6107-like HEPN" evidence="1">
    <location>
        <begin position="31"/>
        <end position="127"/>
    </location>
</feature>
<dbReference type="EMBL" id="QZEY01000007">
    <property type="protein sequence ID" value="RJL31373.1"/>
    <property type="molecule type" value="Genomic_DNA"/>
</dbReference>
<organism evidence="2 3">
    <name type="scientific">Bailinhaonella thermotolerans</name>
    <dbReference type="NCBI Taxonomy" id="1070861"/>
    <lineage>
        <taxon>Bacteria</taxon>
        <taxon>Bacillati</taxon>
        <taxon>Actinomycetota</taxon>
        <taxon>Actinomycetes</taxon>
        <taxon>Streptosporangiales</taxon>
        <taxon>Streptosporangiaceae</taxon>
        <taxon>Bailinhaonella</taxon>
    </lineage>
</organism>
<evidence type="ECO:0000259" key="1">
    <source>
        <dbReference type="Pfam" id="PF18726"/>
    </source>
</evidence>
<dbReference type="Pfam" id="PF18726">
    <property type="entry name" value="HEPN_SAV_6107"/>
    <property type="match status" value="1"/>
</dbReference>
<evidence type="ECO:0000313" key="3">
    <source>
        <dbReference type="Proteomes" id="UP000265768"/>
    </source>
</evidence>
<comment type="caution">
    <text evidence="2">The sequence shown here is derived from an EMBL/GenBank/DDBJ whole genome shotgun (WGS) entry which is preliminary data.</text>
</comment>
<keyword evidence="3" id="KW-1185">Reference proteome</keyword>